<proteinExistence type="predicted"/>
<evidence type="ECO:0000313" key="3">
    <source>
        <dbReference type="Proteomes" id="UP000620124"/>
    </source>
</evidence>
<dbReference type="OrthoDB" id="2884912at2759"/>
<name>A0A8H6YER7_9AGAR</name>
<dbReference type="EMBL" id="JACAZI010000005">
    <property type="protein sequence ID" value="KAF7359805.1"/>
    <property type="molecule type" value="Genomic_DNA"/>
</dbReference>
<organism evidence="2 3">
    <name type="scientific">Mycena venus</name>
    <dbReference type="NCBI Taxonomy" id="2733690"/>
    <lineage>
        <taxon>Eukaryota</taxon>
        <taxon>Fungi</taxon>
        <taxon>Dikarya</taxon>
        <taxon>Basidiomycota</taxon>
        <taxon>Agaricomycotina</taxon>
        <taxon>Agaricomycetes</taxon>
        <taxon>Agaricomycetidae</taxon>
        <taxon>Agaricales</taxon>
        <taxon>Marasmiineae</taxon>
        <taxon>Mycenaceae</taxon>
        <taxon>Mycena</taxon>
    </lineage>
</organism>
<dbReference type="AlphaFoldDB" id="A0A8H6YER7"/>
<evidence type="ECO:0000313" key="2">
    <source>
        <dbReference type="EMBL" id="KAF7359805.1"/>
    </source>
</evidence>
<comment type="caution">
    <text evidence="2">The sequence shown here is derived from an EMBL/GenBank/DDBJ whole genome shotgun (WGS) entry which is preliminary data.</text>
</comment>
<protein>
    <submittedName>
        <fullName evidence="2">Uncharacterized protein</fullName>
    </submittedName>
</protein>
<accession>A0A8H6YER7</accession>
<keyword evidence="3" id="KW-1185">Reference proteome</keyword>
<evidence type="ECO:0000256" key="1">
    <source>
        <dbReference type="SAM" id="SignalP"/>
    </source>
</evidence>
<feature type="signal peptide" evidence="1">
    <location>
        <begin position="1"/>
        <end position="20"/>
    </location>
</feature>
<keyword evidence="1" id="KW-0732">Signal</keyword>
<gene>
    <name evidence="2" type="ORF">MVEN_00705700</name>
</gene>
<dbReference type="Proteomes" id="UP000620124">
    <property type="component" value="Unassembled WGS sequence"/>
</dbReference>
<feature type="chain" id="PRO_5034477597" evidence="1">
    <location>
        <begin position="21"/>
        <end position="143"/>
    </location>
</feature>
<reference evidence="2" key="1">
    <citation type="submission" date="2020-05" db="EMBL/GenBank/DDBJ databases">
        <title>Mycena genomes resolve the evolution of fungal bioluminescence.</title>
        <authorList>
            <person name="Tsai I.J."/>
        </authorList>
    </citation>
    <scope>NUCLEOTIDE SEQUENCE</scope>
    <source>
        <strain evidence="2">CCC161011</strain>
    </source>
</reference>
<sequence>MFSVQGVLIAFLLHASAASADGNTPPGFPNMTACSGSIDPAVGCVTIPIVSDSCLDLIGGFSGLNHEISWVQVPNDYACTYFQNFGCLAVEEEDHTTLTSGTWNMFDVPTVSGTQNFNDLTSSLNCVFGHGCDVGCLNVLLED</sequence>